<feature type="region of interest" description="Disordered" evidence="1">
    <location>
        <begin position="1"/>
        <end position="26"/>
    </location>
</feature>
<protein>
    <submittedName>
        <fullName evidence="2">Uncharacterized protein</fullName>
    </submittedName>
</protein>
<evidence type="ECO:0000313" key="3">
    <source>
        <dbReference type="Proteomes" id="UP000030013"/>
    </source>
</evidence>
<sequence length="63" mass="6569">MRGGTWSGVGESVGPSVTRSSPGDEVCGMKRVGMGAHAEGWAPSRWRTSGSPVFTYPLTSSLI</sequence>
<organism evidence="2 3">
    <name type="scientific">Knoellia aerolata DSM 18566</name>
    <dbReference type="NCBI Taxonomy" id="1385519"/>
    <lineage>
        <taxon>Bacteria</taxon>
        <taxon>Bacillati</taxon>
        <taxon>Actinomycetota</taxon>
        <taxon>Actinomycetes</taxon>
        <taxon>Micrococcales</taxon>
        <taxon>Intrasporangiaceae</taxon>
        <taxon>Knoellia</taxon>
    </lineage>
</organism>
<comment type="caution">
    <text evidence="2">The sequence shown here is derived from an EMBL/GenBank/DDBJ whole genome shotgun (WGS) entry which is preliminary data.</text>
</comment>
<proteinExistence type="predicted"/>
<evidence type="ECO:0000313" key="2">
    <source>
        <dbReference type="EMBL" id="KGN41494.1"/>
    </source>
</evidence>
<gene>
    <name evidence="2" type="ORF">N801_07355</name>
</gene>
<reference evidence="2 3" key="1">
    <citation type="submission" date="2013-08" db="EMBL/GenBank/DDBJ databases">
        <title>The genome sequence of Knoellia aerolata.</title>
        <authorList>
            <person name="Zhu W."/>
            <person name="Wang G."/>
        </authorList>
    </citation>
    <scope>NUCLEOTIDE SEQUENCE [LARGE SCALE GENOMIC DNA]</scope>
    <source>
        <strain evidence="2 3">DSM 18566</strain>
    </source>
</reference>
<dbReference type="Gene3D" id="3.90.180.10">
    <property type="entry name" value="Medium-chain alcohol dehydrogenases, catalytic domain"/>
    <property type="match status" value="1"/>
</dbReference>
<evidence type="ECO:0000256" key="1">
    <source>
        <dbReference type="SAM" id="MobiDB-lite"/>
    </source>
</evidence>
<keyword evidence="3" id="KW-1185">Reference proteome</keyword>
<name>A0A0A0JXT1_9MICO</name>
<dbReference type="EMBL" id="AVPL01000017">
    <property type="protein sequence ID" value="KGN41494.1"/>
    <property type="molecule type" value="Genomic_DNA"/>
</dbReference>
<accession>A0A0A0JXT1</accession>
<dbReference type="AlphaFoldDB" id="A0A0A0JXT1"/>
<dbReference type="Proteomes" id="UP000030013">
    <property type="component" value="Unassembled WGS sequence"/>
</dbReference>